<dbReference type="EMBL" id="LT551780">
    <property type="protein sequence ID" value="SAL97383.1"/>
    <property type="molecule type" value="Genomic_DNA"/>
</dbReference>
<evidence type="ECO:0008006" key="4">
    <source>
        <dbReference type="Google" id="ProtNLM"/>
    </source>
</evidence>
<accession>A0A163J5X4</accession>
<sequence>MRKQQALARSLAPPSTNQGYQYLYLTTRIRQPIGQLRKTFRGLNIESNRIIDLHYPTNNTLAILVHNDYVGPFTKQMTDLKLDNFTDFDPTDPQHIKNPIYQDRSLTERTHQAAVIVNARMTLILMKVRQLQLPPSKKQPNKCSAPLKPSNSPPQLPTHPQQLWIPMSDTTLSLININGLHKNAIHDLLQHTPTSDLLFITETWLSSPNKYNTNWKQHHTYGVPTNTSHIRHTLGIALLINPAVMNLLT</sequence>
<feature type="region of interest" description="Disordered" evidence="1">
    <location>
        <begin position="134"/>
        <end position="160"/>
    </location>
</feature>
<name>A0A163J5X4_ABSGL</name>
<dbReference type="InParanoid" id="A0A163J5X4"/>
<proteinExistence type="predicted"/>
<evidence type="ECO:0000313" key="2">
    <source>
        <dbReference type="EMBL" id="SAL97383.1"/>
    </source>
</evidence>
<evidence type="ECO:0000256" key="1">
    <source>
        <dbReference type="SAM" id="MobiDB-lite"/>
    </source>
</evidence>
<dbReference type="Proteomes" id="UP000078561">
    <property type="component" value="Unassembled WGS sequence"/>
</dbReference>
<protein>
    <recommendedName>
        <fullName evidence="4">Endonuclease/exonuclease/phosphatase domain-containing protein</fullName>
    </recommendedName>
</protein>
<dbReference type="AlphaFoldDB" id="A0A163J5X4"/>
<organism evidence="2">
    <name type="scientific">Absidia glauca</name>
    <name type="common">Pin mould</name>
    <dbReference type="NCBI Taxonomy" id="4829"/>
    <lineage>
        <taxon>Eukaryota</taxon>
        <taxon>Fungi</taxon>
        <taxon>Fungi incertae sedis</taxon>
        <taxon>Mucoromycota</taxon>
        <taxon>Mucoromycotina</taxon>
        <taxon>Mucoromycetes</taxon>
        <taxon>Mucorales</taxon>
        <taxon>Cunninghamellaceae</taxon>
        <taxon>Absidia</taxon>
    </lineage>
</organism>
<dbReference type="OrthoDB" id="2207231at2759"/>
<reference evidence="2" key="1">
    <citation type="submission" date="2016-04" db="EMBL/GenBank/DDBJ databases">
        <authorList>
            <person name="Evans L.H."/>
            <person name="Alamgir A."/>
            <person name="Owens N."/>
            <person name="Weber N.D."/>
            <person name="Virtaneva K."/>
            <person name="Barbian K."/>
            <person name="Babar A."/>
            <person name="Rosenke K."/>
        </authorList>
    </citation>
    <scope>NUCLEOTIDE SEQUENCE [LARGE SCALE GENOMIC DNA]</scope>
    <source>
        <strain evidence="2">CBS 101.48</strain>
    </source>
</reference>
<evidence type="ECO:0000313" key="3">
    <source>
        <dbReference type="Proteomes" id="UP000078561"/>
    </source>
</evidence>
<dbReference type="OMA" id="GWIDIKE"/>
<dbReference type="STRING" id="4829.A0A163J5X4"/>
<gene>
    <name evidence="2" type="primary">ABSGL_02876.1 scaffold 4031</name>
</gene>
<keyword evidence="3" id="KW-1185">Reference proteome</keyword>